<reference evidence="6" key="1">
    <citation type="submission" date="2017-02" db="EMBL/GenBank/DDBJ databases">
        <authorList>
            <person name="Varghese N."/>
            <person name="Submissions S."/>
        </authorList>
    </citation>
    <scope>NUCLEOTIDE SEQUENCE [LARGE SCALE GENOMIC DNA]</scope>
    <source>
        <strain evidence="6">9H-4</strain>
    </source>
</reference>
<dbReference type="RefSeq" id="WP_078699310.1">
    <property type="nucleotide sequence ID" value="NZ_LT796768.1"/>
</dbReference>
<dbReference type="PANTHER" id="PTHR43884:SF20">
    <property type="entry name" value="ACYL-COA DEHYDROGENASE FADE28"/>
    <property type="match status" value="1"/>
</dbReference>
<dbReference type="PANTHER" id="PTHR43884">
    <property type="entry name" value="ACYL-COA DEHYDROGENASE"/>
    <property type="match status" value="1"/>
</dbReference>
<dbReference type="Proteomes" id="UP000191040">
    <property type="component" value="Chromosome I"/>
</dbReference>
<name>A0A1T4YWN6_9ACTN</name>
<feature type="domain" description="Acyl-CoA dehydrogenase/oxidase C-terminal" evidence="4">
    <location>
        <begin position="162"/>
        <end position="303"/>
    </location>
</feature>
<proteinExistence type="predicted"/>
<keyword evidence="1" id="KW-0285">Flavoprotein</keyword>
<evidence type="ECO:0000259" key="4">
    <source>
        <dbReference type="Pfam" id="PF00441"/>
    </source>
</evidence>
<evidence type="ECO:0000256" key="2">
    <source>
        <dbReference type="ARBA" id="ARBA00022827"/>
    </source>
</evidence>
<dbReference type="STRING" id="1736691.SAMN06295964_1202"/>
<dbReference type="EMBL" id="LT796768">
    <property type="protein sequence ID" value="SKB06146.1"/>
    <property type="molecule type" value="Genomic_DNA"/>
</dbReference>
<dbReference type="OrthoDB" id="7328575at2"/>
<dbReference type="Gene3D" id="1.20.140.10">
    <property type="entry name" value="Butyryl-CoA Dehydrogenase, subunit A, domain 3"/>
    <property type="match status" value="1"/>
</dbReference>
<dbReference type="AlphaFoldDB" id="A0A1T4YWN6"/>
<keyword evidence="6" id="KW-1185">Reference proteome</keyword>
<dbReference type="InterPro" id="IPR036250">
    <property type="entry name" value="AcylCo_DH-like_C"/>
</dbReference>
<protein>
    <submittedName>
        <fullName evidence="5">Acyl-CoA dehydrogenase, C-terminal domain</fullName>
    </submittedName>
</protein>
<evidence type="ECO:0000313" key="6">
    <source>
        <dbReference type="Proteomes" id="UP000191040"/>
    </source>
</evidence>
<sequence>MDRTELDLFAGSVAGALARTGGADVDAALAQVGWHDALQEWGGPAIGVVLEAQGRATATSGALDDVLATACGLATPHAVLLPRLGGHALPAHVDGNRITVHAHAGSRLAHADRVAILVGDDDEVAVIEVPAEALTRTAVQGIDPDLGLLSVTADLSRDEVGDGTEVDWDRVLAFGRIAVASELVGVARATLELGIDHANSRIQFGAPIAAFQAVRHRLADTFVTVEGAAAAVAACCDQAGPGGPEPLTPAHALMAKALAGNAARLATKHVQQVLAGIGFTAEHPFHHHLRRAMLLERMLGSTDDLTAETGRLAIAQGRVPMELAL</sequence>
<evidence type="ECO:0000313" key="5">
    <source>
        <dbReference type="EMBL" id="SKB06146.1"/>
    </source>
</evidence>
<keyword evidence="2" id="KW-0274">FAD</keyword>
<evidence type="ECO:0000256" key="3">
    <source>
        <dbReference type="ARBA" id="ARBA00023002"/>
    </source>
</evidence>
<evidence type="ECO:0000256" key="1">
    <source>
        <dbReference type="ARBA" id="ARBA00022630"/>
    </source>
</evidence>
<dbReference type="SUPFAM" id="SSF47203">
    <property type="entry name" value="Acyl-CoA dehydrogenase C-terminal domain-like"/>
    <property type="match status" value="1"/>
</dbReference>
<keyword evidence="3" id="KW-0560">Oxidoreductase</keyword>
<dbReference type="Pfam" id="PF00441">
    <property type="entry name" value="Acyl-CoA_dh_1"/>
    <property type="match status" value="1"/>
</dbReference>
<organism evidence="5 6">
    <name type="scientific">Aeromicrobium choanae</name>
    <dbReference type="NCBI Taxonomy" id="1736691"/>
    <lineage>
        <taxon>Bacteria</taxon>
        <taxon>Bacillati</taxon>
        <taxon>Actinomycetota</taxon>
        <taxon>Actinomycetes</taxon>
        <taxon>Propionibacteriales</taxon>
        <taxon>Nocardioidaceae</taxon>
        <taxon>Aeromicrobium</taxon>
    </lineage>
</organism>
<dbReference type="GO" id="GO:0003995">
    <property type="term" value="F:acyl-CoA dehydrogenase activity"/>
    <property type="evidence" value="ECO:0007669"/>
    <property type="project" value="TreeGrafter"/>
</dbReference>
<accession>A0A1T4YWN6</accession>
<gene>
    <name evidence="5" type="ORF">SAMN06295964_1202</name>
</gene>
<dbReference type="InterPro" id="IPR009075">
    <property type="entry name" value="AcylCo_DH/oxidase_C"/>
</dbReference>